<feature type="compositionally biased region" description="Polar residues" evidence="1">
    <location>
        <begin position="12"/>
        <end position="34"/>
    </location>
</feature>
<reference evidence="2 3" key="1">
    <citation type="submission" date="2024-04" db="EMBL/GenBank/DDBJ databases">
        <authorList>
            <consortium name="Genoscope - CEA"/>
            <person name="William W."/>
        </authorList>
    </citation>
    <scope>NUCLEOTIDE SEQUENCE [LARGE SCALE GENOMIC DNA]</scope>
</reference>
<comment type="caution">
    <text evidence="2">The sequence shown here is derived from an EMBL/GenBank/DDBJ whole genome shotgun (WGS) entry which is preliminary data.</text>
</comment>
<feature type="compositionally biased region" description="Basic and acidic residues" evidence="1">
    <location>
        <begin position="166"/>
        <end position="180"/>
    </location>
</feature>
<organism evidence="2 3">
    <name type="scientific">Lymnaea stagnalis</name>
    <name type="common">Great pond snail</name>
    <name type="synonym">Helix stagnalis</name>
    <dbReference type="NCBI Taxonomy" id="6523"/>
    <lineage>
        <taxon>Eukaryota</taxon>
        <taxon>Metazoa</taxon>
        <taxon>Spiralia</taxon>
        <taxon>Lophotrochozoa</taxon>
        <taxon>Mollusca</taxon>
        <taxon>Gastropoda</taxon>
        <taxon>Heterobranchia</taxon>
        <taxon>Euthyneura</taxon>
        <taxon>Panpulmonata</taxon>
        <taxon>Hygrophila</taxon>
        <taxon>Lymnaeoidea</taxon>
        <taxon>Lymnaeidae</taxon>
        <taxon>Lymnaea</taxon>
    </lineage>
</organism>
<evidence type="ECO:0000256" key="1">
    <source>
        <dbReference type="SAM" id="MobiDB-lite"/>
    </source>
</evidence>
<feature type="compositionally biased region" description="Basic and acidic residues" evidence="1">
    <location>
        <begin position="1"/>
        <end position="11"/>
    </location>
</feature>
<evidence type="ECO:0000313" key="3">
    <source>
        <dbReference type="Proteomes" id="UP001497497"/>
    </source>
</evidence>
<feature type="region of interest" description="Disordered" evidence="1">
    <location>
        <begin position="149"/>
        <end position="180"/>
    </location>
</feature>
<keyword evidence="3" id="KW-1185">Reference proteome</keyword>
<dbReference type="AlphaFoldDB" id="A0AAV2HFN0"/>
<feature type="compositionally biased region" description="Polar residues" evidence="1">
    <location>
        <begin position="120"/>
        <end position="135"/>
    </location>
</feature>
<gene>
    <name evidence="2" type="ORF">GSLYS_00006308001</name>
</gene>
<proteinExistence type="predicted"/>
<protein>
    <submittedName>
        <fullName evidence="2">Uncharacterized protein</fullName>
    </submittedName>
</protein>
<accession>A0AAV2HFN0</accession>
<sequence>MSSDDPGKSNETRQGIFQCSSGDNSLNQNSTWSLGQWRDFNPNDTDRNRSRNSTSSNSIGKGLHISKNGSDVIDKTTNEKVEATEQRNCPDGIQTFALSSSRNFHSLPNQSHEDAKGDKTSSNAEDLSSSVASTNPSYDDKCATYLKMNPPTAGATDTYDRNLLGRNDDTSSTRVGPKDDQVVIGTHYPPQSTPLRGRAGSVLTHDLRFNSSPYSVPICQLDMTAFTRTVIITTANRIREPHDLKSYLNWSLGGSYIENVVIDTFSGMVYITFMHEKDGHIVCQMFHDPITSNILTVRMCQQHEFDFFYDRISVHGELLRDQGFRKLLLEFLWKQGVIKAYPVIQTGCAESMILLLENTHTMNDMSRLLIDISIGFEIMVAPVTRSFIISVQWDQSLRTDDVVDYIKMKCNEANIVSIKPLNYGLLFYLRDEQSISSILSDASHIIHGLPIDARYFYPCLTAETYHRFEQNRVSCQVHVQNLTSGHYFQQSPFHRKQNYSFPTASYTYVLNHHLVQRAGQSQGYEQYLRYAGSEKREISSSADELSLQNWSQSQTLRLPPTNERPNPSSHGNVSNIAKQKNTSLIQEKKNVAIDFRQDELILLVRTKSIEDELKICSDLEIIYDLENCKVFLSGDAKSLMLTELLLQERVRTIFQHYDLTGLNDDELEILNMKCFPDKINGEFEKRKIHAHMSCENGSISILYDKGVHTARLDKVIRKFLVAREYKIEKNKILFYQSKNWSDFLQAFKDEDPDYEFSVIKLNTHKTSLLVIGPASMHIEMKAKLKQFENDNKSKTKEVIFESDLQEYAHKYFADKLKDIVVAAQNNGASVKKN</sequence>
<feature type="region of interest" description="Disordered" evidence="1">
    <location>
        <begin position="103"/>
        <end position="135"/>
    </location>
</feature>
<feature type="region of interest" description="Disordered" evidence="1">
    <location>
        <begin position="554"/>
        <end position="575"/>
    </location>
</feature>
<name>A0AAV2HFN0_LYMST</name>
<feature type="region of interest" description="Disordered" evidence="1">
    <location>
        <begin position="1"/>
        <end position="73"/>
    </location>
</feature>
<dbReference type="EMBL" id="CAXITT010000110">
    <property type="protein sequence ID" value="CAL1532229.1"/>
    <property type="molecule type" value="Genomic_DNA"/>
</dbReference>
<dbReference type="Proteomes" id="UP001497497">
    <property type="component" value="Unassembled WGS sequence"/>
</dbReference>
<feature type="compositionally biased region" description="Polar residues" evidence="1">
    <location>
        <begin position="563"/>
        <end position="575"/>
    </location>
</feature>
<evidence type="ECO:0000313" key="2">
    <source>
        <dbReference type="EMBL" id="CAL1532229.1"/>
    </source>
</evidence>